<dbReference type="EMBL" id="JBBNGE010000066">
    <property type="protein sequence ID" value="MEQ2509291.1"/>
    <property type="molecule type" value="Genomic_DNA"/>
</dbReference>
<gene>
    <name evidence="2" type="ORF">AAAT87_13675</name>
</gene>
<evidence type="ECO:0000313" key="3">
    <source>
        <dbReference type="Proteomes" id="UP001465717"/>
    </source>
</evidence>
<feature type="region of interest" description="Disordered" evidence="1">
    <location>
        <begin position="344"/>
        <end position="376"/>
    </location>
</feature>
<comment type="caution">
    <text evidence="2">The sequence shown here is derived from an EMBL/GenBank/DDBJ whole genome shotgun (WGS) entry which is preliminary data.</text>
</comment>
<evidence type="ECO:0000313" key="2">
    <source>
        <dbReference type="EMBL" id="MEQ2509291.1"/>
    </source>
</evidence>
<organism evidence="2 3">
    <name type="scientific">Segatella sinensis</name>
    <dbReference type="NCBI Taxonomy" id="3085167"/>
    <lineage>
        <taxon>Bacteria</taxon>
        <taxon>Pseudomonadati</taxon>
        <taxon>Bacteroidota</taxon>
        <taxon>Bacteroidia</taxon>
        <taxon>Bacteroidales</taxon>
        <taxon>Prevotellaceae</taxon>
        <taxon>Segatella</taxon>
    </lineage>
</organism>
<sequence>MDGLFDFIYDHLPDSWFDNFHQTWGDALSDEMVMQSVQEASDFFNMDAPMDVHEDWTTGVMTGMTFTEDDDILVFNRQQMLDMGITDKEGFDLVMTHEGAHRALQGMNTGFDSHQEELCCDYMAGVRAGLNGMDEGKMEASLSGTAESESHPDGVARVAAIEAGVSFAHDYMKAHNGVPPTFSDCLDHFNQTDVYASTITPHEAGHVNLRPDVAFSDADNMTTGHELKGYTQHDVEWYEHQARISSGTEQAHWLKEAEWAKNHLHGFAAEGVAESADAASQGLHEFHHDGEYGNATGDYWDDSHSNRDELHGFVNDKSYHLDRAESAQHNAEWHEKRAEAAIARGDLSAAKEHTSKAESFRKWEKDHIQSAQRSTK</sequence>
<evidence type="ECO:0000256" key="1">
    <source>
        <dbReference type="SAM" id="MobiDB-lite"/>
    </source>
</evidence>
<protein>
    <recommendedName>
        <fullName evidence="4">Metalloprotease</fullName>
    </recommendedName>
</protein>
<name>A0ABV1G1M1_9BACT</name>
<dbReference type="RefSeq" id="WP_349226716.1">
    <property type="nucleotide sequence ID" value="NZ_JBBNFG020000009.1"/>
</dbReference>
<accession>A0ABV1G1M1</accession>
<proteinExistence type="predicted"/>
<keyword evidence="3" id="KW-1185">Reference proteome</keyword>
<evidence type="ECO:0008006" key="4">
    <source>
        <dbReference type="Google" id="ProtNLM"/>
    </source>
</evidence>
<feature type="compositionally biased region" description="Basic and acidic residues" evidence="1">
    <location>
        <begin position="349"/>
        <end position="368"/>
    </location>
</feature>
<reference evidence="2 3" key="1">
    <citation type="submission" date="2024-04" db="EMBL/GenBank/DDBJ databases">
        <title>Human intestinal bacterial collection.</title>
        <authorList>
            <person name="Pauvert C."/>
            <person name="Hitch T.C.A."/>
            <person name="Clavel T."/>
        </authorList>
    </citation>
    <scope>NUCLEOTIDE SEQUENCE [LARGE SCALE GENOMIC DNA]</scope>
    <source>
        <strain evidence="2 3">CLA-AA-H174</strain>
    </source>
</reference>
<dbReference type="Proteomes" id="UP001465717">
    <property type="component" value="Unassembled WGS sequence"/>
</dbReference>